<evidence type="ECO:0000256" key="4">
    <source>
        <dbReference type="ARBA" id="ARBA00022692"/>
    </source>
</evidence>
<dbReference type="KEGG" id="jeo:JMA_25560"/>
<keyword evidence="10" id="KW-1185">Reference proteome</keyword>
<evidence type="ECO:0000259" key="8">
    <source>
        <dbReference type="Pfam" id="PF00892"/>
    </source>
</evidence>
<feature type="domain" description="EamA" evidence="8">
    <location>
        <begin position="151"/>
        <end position="284"/>
    </location>
</feature>
<feature type="transmembrane region" description="Helical" evidence="7">
    <location>
        <begin position="38"/>
        <end position="56"/>
    </location>
</feature>
<sequence>MQFGEKLAPLAIVVGVITVSFSAILVKLSSGEPGVIAFYRMFFSALILLPFFMKGHLKEVKLLKKKDWLITFAAGTLLAFHFILWFESLQYTSVASSTVLVTMQPLFAFAGAYFLFNEKISAKAIISAVAAISGSVLIGIGDLQVSGMALFGDVLALISCAFVTGYLLFGQSVRKHLPLTTYTFIVYSISAVVLFLYVLIKGESLGPFETNDWLIFLGLAILPTLFGHSLFNWAIKWVSTTVISMAILFEPVGAAIFAYFILDEAVGSAQLTGGMIILLSLGFFVLTIKRIKVS</sequence>
<feature type="domain" description="EamA" evidence="8">
    <location>
        <begin position="10"/>
        <end position="138"/>
    </location>
</feature>
<keyword evidence="3" id="KW-1003">Cell membrane</keyword>
<feature type="transmembrane region" description="Helical" evidence="7">
    <location>
        <begin position="123"/>
        <end position="141"/>
    </location>
</feature>
<dbReference type="HOGENOM" id="CLU_033863_0_2_9"/>
<evidence type="ECO:0000256" key="5">
    <source>
        <dbReference type="ARBA" id="ARBA00022989"/>
    </source>
</evidence>
<dbReference type="STRING" id="1508404.JMA_25560"/>
<feature type="transmembrane region" description="Helical" evidence="7">
    <location>
        <begin position="181"/>
        <end position="200"/>
    </location>
</feature>
<feature type="transmembrane region" description="Helical" evidence="7">
    <location>
        <begin position="147"/>
        <end position="169"/>
    </location>
</feature>
<dbReference type="EMBL" id="CP009416">
    <property type="protein sequence ID" value="AJD91873.1"/>
    <property type="molecule type" value="Genomic_DNA"/>
</dbReference>
<feature type="transmembrane region" description="Helical" evidence="7">
    <location>
        <begin position="68"/>
        <end position="86"/>
    </location>
</feature>
<gene>
    <name evidence="9" type="ORF">JMA_25560</name>
</gene>
<dbReference type="PANTHER" id="PTHR32322:SF18">
    <property type="entry name" value="S-ADENOSYLMETHIONINE_S-ADENOSYLHOMOCYSTEINE TRANSPORTER"/>
    <property type="match status" value="1"/>
</dbReference>
<dbReference type="InterPro" id="IPR050638">
    <property type="entry name" value="AA-Vitamin_Transporters"/>
</dbReference>
<comment type="similarity">
    <text evidence="2">Belongs to the EamA transporter family.</text>
</comment>
<dbReference type="InterPro" id="IPR000620">
    <property type="entry name" value="EamA_dom"/>
</dbReference>
<evidence type="ECO:0000313" key="10">
    <source>
        <dbReference type="Proteomes" id="UP000031449"/>
    </source>
</evidence>
<feature type="transmembrane region" description="Helical" evidence="7">
    <location>
        <begin position="242"/>
        <end position="262"/>
    </location>
</feature>
<organism evidence="9 10">
    <name type="scientific">Jeotgalibacillus malaysiensis</name>
    <dbReference type="NCBI Taxonomy" id="1508404"/>
    <lineage>
        <taxon>Bacteria</taxon>
        <taxon>Bacillati</taxon>
        <taxon>Bacillota</taxon>
        <taxon>Bacilli</taxon>
        <taxon>Bacillales</taxon>
        <taxon>Caryophanaceae</taxon>
        <taxon>Jeotgalibacillus</taxon>
    </lineage>
</organism>
<evidence type="ECO:0000256" key="2">
    <source>
        <dbReference type="ARBA" id="ARBA00007362"/>
    </source>
</evidence>
<dbReference type="Pfam" id="PF00892">
    <property type="entry name" value="EamA"/>
    <property type="match status" value="2"/>
</dbReference>
<dbReference type="AlphaFoldDB" id="A0A0B5ATI3"/>
<evidence type="ECO:0000313" key="9">
    <source>
        <dbReference type="EMBL" id="AJD91873.1"/>
    </source>
</evidence>
<feature type="transmembrane region" description="Helical" evidence="7">
    <location>
        <begin position="212"/>
        <end position="235"/>
    </location>
</feature>
<accession>A0A0B5ATI3</accession>
<feature type="transmembrane region" description="Helical" evidence="7">
    <location>
        <begin position="268"/>
        <end position="288"/>
    </location>
</feature>
<feature type="transmembrane region" description="Helical" evidence="7">
    <location>
        <begin position="7"/>
        <end position="26"/>
    </location>
</feature>
<feature type="transmembrane region" description="Helical" evidence="7">
    <location>
        <begin position="98"/>
        <end position="116"/>
    </location>
</feature>
<evidence type="ECO:0000256" key="6">
    <source>
        <dbReference type="ARBA" id="ARBA00023136"/>
    </source>
</evidence>
<evidence type="ECO:0000256" key="7">
    <source>
        <dbReference type="SAM" id="Phobius"/>
    </source>
</evidence>
<dbReference type="BioCyc" id="JESP1508404:G14D9-11835-MONOMER"/>
<evidence type="ECO:0000256" key="3">
    <source>
        <dbReference type="ARBA" id="ARBA00022475"/>
    </source>
</evidence>
<dbReference type="GO" id="GO:0005886">
    <property type="term" value="C:plasma membrane"/>
    <property type="evidence" value="ECO:0007669"/>
    <property type="project" value="UniProtKB-SubCell"/>
</dbReference>
<protein>
    <submittedName>
        <fullName evidence="9">Membrane protein</fullName>
    </submittedName>
</protein>
<keyword evidence="6 7" id="KW-0472">Membrane</keyword>
<dbReference type="PANTHER" id="PTHR32322">
    <property type="entry name" value="INNER MEMBRANE TRANSPORTER"/>
    <property type="match status" value="1"/>
</dbReference>
<comment type="subcellular location">
    <subcellularLocation>
        <location evidence="1">Cell membrane</location>
        <topology evidence="1">Multi-pass membrane protein</topology>
    </subcellularLocation>
</comment>
<evidence type="ECO:0000256" key="1">
    <source>
        <dbReference type="ARBA" id="ARBA00004651"/>
    </source>
</evidence>
<name>A0A0B5ATI3_9BACL</name>
<dbReference type="SUPFAM" id="SSF103481">
    <property type="entry name" value="Multidrug resistance efflux transporter EmrE"/>
    <property type="match status" value="2"/>
</dbReference>
<keyword evidence="5 7" id="KW-1133">Transmembrane helix</keyword>
<dbReference type="Proteomes" id="UP000031449">
    <property type="component" value="Chromosome"/>
</dbReference>
<dbReference type="OrthoDB" id="9790852at2"/>
<keyword evidence="4 7" id="KW-0812">Transmembrane</keyword>
<proteinExistence type="inferred from homology"/>
<reference evidence="9 10" key="1">
    <citation type="submission" date="2014-08" db="EMBL/GenBank/DDBJ databases">
        <title>Complete genome of a marine bacteria Jeotgalibacillus malaysiensis.</title>
        <authorList>
            <person name="Yaakop A.S."/>
            <person name="Chan K.-G."/>
            <person name="Goh K.M."/>
        </authorList>
    </citation>
    <scope>NUCLEOTIDE SEQUENCE [LARGE SCALE GENOMIC DNA]</scope>
    <source>
        <strain evidence="9 10">D5</strain>
    </source>
</reference>
<dbReference type="InterPro" id="IPR037185">
    <property type="entry name" value="EmrE-like"/>
</dbReference>